<feature type="region of interest" description="Disordered" evidence="1">
    <location>
        <begin position="29"/>
        <end position="62"/>
    </location>
</feature>
<accession>A0A1F6CSU1</accession>
<dbReference type="Proteomes" id="UP000176445">
    <property type="component" value="Unassembled WGS sequence"/>
</dbReference>
<organism evidence="3 4">
    <name type="scientific">Candidatus Kaiserbacteria bacterium RIFCSPHIGHO2_01_FULL_54_36b</name>
    <dbReference type="NCBI Taxonomy" id="1798483"/>
    <lineage>
        <taxon>Bacteria</taxon>
        <taxon>Candidatus Kaiseribacteriota</taxon>
    </lineage>
</organism>
<evidence type="ECO:0000256" key="1">
    <source>
        <dbReference type="SAM" id="MobiDB-lite"/>
    </source>
</evidence>
<dbReference type="AlphaFoldDB" id="A0A1F6CSU1"/>
<feature type="chain" id="PRO_5009523612" description="PEGA domain-containing protein" evidence="2">
    <location>
        <begin position="23"/>
        <end position="234"/>
    </location>
</feature>
<gene>
    <name evidence="3" type="ORF">A2704_02075</name>
</gene>
<evidence type="ECO:0000313" key="4">
    <source>
        <dbReference type="Proteomes" id="UP000176445"/>
    </source>
</evidence>
<proteinExistence type="predicted"/>
<name>A0A1F6CSU1_9BACT</name>
<evidence type="ECO:0008006" key="5">
    <source>
        <dbReference type="Google" id="ProtNLM"/>
    </source>
</evidence>
<protein>
    <recommendedName>
        <fullName evidence="5">PEGA domain-containing protein</fullName>
    </recommendedName>
</protein>
<dbReference type="EMBL" id="MFKW01000001">
    <property type="protein sequence ID" value="OGG52150.1"/>
    <property type="molecule type" value="Genomic_DNA"/>
</dbReference>
<feature type="signal peptide" evidence="2">
    <location>
        <begin position="1"/>
        <end position="22"/>
    </location>
</feature>
<evidence type="ECO:0000313" key="3">
    <source>
        <dbReference type="EMBL" id="OGG52150.1"/>
    </source>
</evidence>
<comment type="caution">
    <text evidence="3">The sequence shown here is derived from an EMBL/GenBank/DDBJ whole genome shotgun (WGS) entry which is preliminary data.</text>
</comment>
<reference evidence="3 4" key="1">
    <citation type="journal article" date="2016" name="Nat. Commun.">
        <title>Thousands of microbial genomes shed light on interconnected biogeochemical processes in an aquifer system.</title>
        <authorList>
            <person name="Anantharaman K."/>
            <person name="Brown C.T."/>
            <person name="Hug L.A."/>
            <person name="Sharon I."/>
            <person name="Castelle C.J."/>
            <person name="Probst A.J."/>
            <person name="Thomas B.C."/>
            <person name="Singh A."/>
            <person name="Wilkins M.J."/>
            <person name="Karaoz U."/>
            <person name="Brodie E.L."/>
            <person name="Williams K.H."/>
            <person name="Hubbard S.S."/>
            <person name="Banfield J.F."/>
        </authorList>
    </citation>
    <scope>NUCLEOTIDE SEQUENCE [LARGE SCALE GENOMIC DNA]</scope>
</reference>
<sequence>MRNYAWLIGALGALGMVLSHLGCGNGDDDTVTDGDADSDADSDSDTDSDGDGDTDADGDGDGDTIEVQVTSLVEGARILVNGEFTGEVTPATVRCSIGHVIDLDVDDPYGWGYITIPVEVEGPGAVEILAGRNLGDANKLPYVDEFGEWQPGGSDCWTCDRDPETRCVEMEVDERPESFGIWMVGLDGLFVNMRVDANALWLGSQQEIGAVTDDGRSLEYSSLNGKITTTCTRD</sequence>
<evidence type="ECO:0000256" key="2">
    <source>
        <dbReference type="SAM" id="SignalP"/>
    </source>
</evidence>
<keyword evidence="2" id="KW-0732">Signal</keyword>